<sequence>MRKVTRRNVIKMGVAGSVAGLAALVYPTSAAAAGALNGTYFIRCTACGRIDKVEELTANHTCENNRCKHKSVNGGTAYVVCPDGHWRDNKVEGITNQHQCQKKVGGGICGKQCKGPFPKPSKVEG</sequence>
<dbReference type="PROSITE" id="PS51318">
    <property type="entry name" value="TAT"/>
    <property type="match status" value="1"/>
</dbReference>
<accession>A0A6M5YPN4</accession>
<keyword evidence="1" id="KW-0732">Signal</keyword>
<gene>
    <name evidence="2" type="ORF">FTUN_2929</name>
</gene>
<proteinExistence type="predicted"/>
<feature type="signal peptide" evidence="1">
    <location>
        <begin position="1"/>
        <end position="32"/>
    </location>
</feature>
<evidence type="ECO:0000313" key="3">
    <source>
        <dbReference type="Proteomes" id="UP000503447"/>
    </source>
</evidence>
<evidence type="ECO:0000313" key="2">
    <source>
        <dbReference type="EMBL" id="QJW95380.1"/>
    </source>
</evidence>
<dbReference type="AlphaFoldDB" id="A0A6M5YPN4"/>
<evidence type="ECO:0000256" key="1">
    <source>
        <dbReference type="SAM" id="SignalP"/>
    </source>
</evidence>
<dbReference type="Proteomes" id="UP000503447">
    <property type="component" value="Chromosome"/>
</dbReference>
<dbReference type="KEGG" id="ftj:FTUN_2929"/>
<reference evidence="3" key="1">
    <citation type="submission" date="2020-05" db="EMBL/GenBank/DDBJ databases">
        <title>Frigoriglobus tundricola gen. nov., sp. nov., a psychrotolerant cellulolytic planctomycete of the family Gemmataceae with two divergent copies of 16S rRNA gene.</title>
        <authorList>
            <person name="Kulichevskaya I.S."/>
            <person name="Ivanova A.A."/>
            <person name="Naumoff D.G."/>
            <person name="Beletsky A.V."/>
            <person name="Rijpstra W.I.C."/>
            <person name="Sinninghe Damste J.S."/>
            <person name="Mardanov A.V."/>
            <person name="Ravin N.V."/>
            <person name="Dedysh S.N."/>
        </authorList>
    </citation>
    <scope>NUCLEOTIDE SEQUENCE [LARGE SCALE GENOMIC DNA]</scope>
    <source>
        <strain evidence="3">PL17</strain>
    </source>
</reference>
<dbReference type="RefSeq" id="WP_171471175.1">
    <property type="nucleotide sequence ID" value="NZ_CP053452.2"/>
</dbReference>
<dbReference type="EMBL" id="CP053452">
    <property type="protein sequence ID" value="QJW95380.1"/>
    <property type="molecule type" value="Genomic_DNA"/>
</dbReference>
<name>A0A6M5YPN4_9BACT</name>
<organism evidence="2 3">
    <name type="scientific">Frigoriglobus tundricola</name>
    <dbReference type="NCBI Taxonomy" id="2774151"/>
    <lineage>
        <taxon>Bacteria</taxon>
        <taxon>Pseudomonadati</taxon>
        <taxon>Planctomycetota</taxon>
        <taxon>Planctomycetia</taxon>
        <taxon>Gemmatales</taxon>
        <taxon>Gemmataceae</taxon>
        <taxon>Frigoriglobus</taxon>
    </lineage>
</organism>
<protein>
    <submittedName>
        <fullName evidence="2">Uncharacterized protein</fullName>
    </submittedName>
</protein>
<feature type="chain" id="PRO_5027006002" evidence="1">
    <location>
        <begin position="33"/>
        <end position="125"/>
    </location>
</feature>
<dbReference type="InterPro" id="IPR006311">
    <property type="entry name" value="TAT_signal"/>
</dbReference>
<keyword evidence="3" id="KW-1185">Reference proteome</keyword>